<dbReference type="AlphaFoldDB" id="A0A6M2DES1"/>
<feature type="signal peptide" evidence="1">
    <location>
        <begin position="1"/>
        <end position="20"/>
    </location>
</feature>
<proteinExistence type="predicted"/>
<protein>
    <submittedName>
        <fullName evidence="2">Putative secreted protein</fullName>
    </submittedName>
</protein>
<accession>A0A6M2DES1</accession>
<evidence type="ECO:0000313" key="2">
    <source>
        <dbReference type="EMBL" id="NOV43427.1"/>
    </source>
</evidence>
<name>A0A6M2DES1_RHIMP</name>
<organism evidence="2">
    <name type="scientific">Rhipicephalus microplus</name>
    <name type="common">Cattle tick</name>
    <name type="synonym">Boophilus microplus</name>
    <dbReference type="NCBI Taxonomy" id="6941"/>
    <lineage>
        <taxon>Eukaryota</taxon>
        <taxon>Metazoa</taxon>
        <taxon>Ecdysozoa</taxon>
        <taxon>Arthropoda</taxon>
        <taxon>Chelicerata</taxon>
        <taxon>Arachnida</taxon>
        <taxon>Acari</taxon>
        <taxon>Parasitiformes</taxon>
        <taxon>Ixodida</taxon>
        <taxon>Ixodoidea</taxon>
        <taxon>Ixodidae</taxon>
        <taxon>Rhipicephalinae</taxon>
        <taxon>Rhipicephalus</taxon>
        <taxon>Boophilus</taxon>
    </lineage>
</organism>
<keyword evidence="1" id="KW-0732">Signal</keyword>
<feature type="chain" id="PRO_5026969803" evidence="1">
    <location>
        <begin position="21"/>
        <end position="74"/>
    </location>
</feature>
<evidence type="ECO:0000256" key="1">
    <source>
        <dbReference type="SAM" id="SignalP"/>
    </source>
</evidence>
<dbReference type="EMBL" id="GHWJ01010690">
    <property type="protein sequence ID" value="NOV43427.1"/>
    <property type="molecule type" value="Transcribed_RNA"/>
</dbReference>
<reference evidence="2" key="1">
    <citation type="submission" date="2019-09" db="EMBL/GenBank/DDBJ databases">
        <title>Organ-specific transcriptomic study of the physiology of the cattle tick, Rhipicephalus microplus.</title>
        <authorList>
            <person name="Tirloni L."/>
            <person name="Braz G."/>
            <person name="Gandara A.C.P."/>
            <person name="Sabadin G.A."/>
            <person name="da Silva R.M."/>
            <person name="Guizzo M.G."/>
            <person name="Machado J.A."/>
            <person name="Costa E.P."/>
            <person name="Gomes H.F."/>
            <person name="Moraes J."/>
            <person name="Mota M.B.S."/>
            <person name="Mesquita R.D."/>
            <person name="Alvarenga P.H."/>
            <person name="Alves F."/>
            <person name="Seixas A."/>
            <person name="da Fonseca R.N."/>
            <person name="Fogaca A."/>
            <person name="Logullo C."/>
            <person name="Tanaka A."/>
            <person name="Daffre S."/>
            <person name="Termignoni C."/>
            <person name="Vaz I.S.Jr."/>
            <person name="Oliveira P.L."/>
            <person name="Ribeiro J.M."/>
        </authorList>
    </citation>
    <scope>NUCLEOTIDE SEQUENCE</scope>
    <source>
        <strain evidence="2">Porto Alegre</strain>
    </source>
</reference>
<sequence>MFCFFFFFFWFFLFFLFSSQDSTCRFHLYREVVTNQQRTLFKQSCALFFFFFNRGNPSSGRQLSGYAHIAIFFI</sequence>